<dbReference type="Pfam" id="PF19660">
    <property type="entry name" value="DUF6163"/>
    <property type="match status" value="1"/>
</dbReference>
<dbReference type="Proteomes" id="UP000199495">
    <property type="component" value="Unassembled WGS sequence"/>
</dbReference>
<feature type="transmembrane region" description="Helical" evidence="1">
    <location>
        <begin position="44"/>
        <end position="64"/>
    </location>
</feature>
<reference evidence="2 3" key="1">
    <citation type="submission" date="2016-10" db="EMBL/GenBank/DDBJ databases">
        <authorList>
            <person name="de Groot N.N."/>
        </authorList>
    </citation>
    <scope>NUCLEOTIDE SEQUENCE [LARGE SCALE GENOMIC DNA]</scope>
    <source>
        <strain evidence="2 3">CGMCC 1.10267</strain>
    </source>
</reference>
<evidence type="ECO:0000313" key="2">
    <source>
        <dbReference type="EMBL" id="SDG70940.1"/>
    </source>
</evidence>
<dbReference type="RefSeq" id="WP_090596579.1">
    <property type="nucleotide sequence ID" value="NZ_FNCS01000006.1"/>
</dbReference>
<dbReference type="EMBL" id="FNCS01000006">
    <property type="protein sequence ID" value="SDG70940.1"/>
    <property type="molecule type" value="Genomic_DNA"/>
</dbReference>
<sequence>MDSRNDPTALLARILAIVSLFVGLGDAAAVLGIGAAAAGQASTAGFIFLTALSVTRLFAAVGLWIGMQWGALVLLASLVIEIALYLSGSDWVRLSLWGFIFKLAILLATIGIFGFAQVLGRRHAAD</sequence>
<feature type="transmembrane region" description="Helical" evidence="1">
    <location>
        <begin position="12"/>
        <end position="38"/>
    </location>
</feature>
<keyword evidence="1" id="KW-0812">Transmembrane</keyword>
<dbReference type="InterPro" id="IPR046161">
    <property type="entry name" value="DUF6163"/>
</dbReference>
<protein>
    <submittedName>
        <fullName evidence="2">Uncharacterized protein</fullName>
    </submittedName>
</protein>
<keyword evidence="3" id="KW-1185">Reference proteome</keyword>
<gene>
    <name evidence="2" type="ORF">SAMN04487974_106139</name>
</gene>
<name>A0A1G7WIC7_9HYPH</name>
<accession>A0A1G7WIC7</accession>
<keyword evidence="1" id="KW-1133">Transmembrane helix</keyword>
<evidence type="ECO:0000256" key="1">
    <source>
        <dbReference type="SAM" id="Phobius"/>
    </source>
</evidence>
<dbReference type="OrthoDB" id="7843623at2"/>
<feature type="transmembrane region" description="Helical" evidence="1">
    <location>
        <begin position="94"/>
        <end position="116"/>
    </location>
</feature>
<evidence type="ECO:0000313" key="3">
    <source>
        <dbReference type="Proteomes" id="UP000199495"/>
    </source>
</evidence>
<dbReference type="STRING" id="440168.SAMN04487974_106139"/>
<organism evidence="2 3">
    <name type="scientific">Pelagibacterium luteolum</name>
    <dbReference type="NCBI Taxonomy" id="440168"/>
    <lineage>
        <taxon>Bacteria</taxon>
        <taxon>Pseudomonadati</taxon>
        <taxon>Pseudomonadota</taxon>
        <taxon>Alphaproteobacteria</taxon>
        <taxon>Hyphomicrobiales</taxon>
        <taxon>Devosiaceae</taxon>
        <taxon>Pelagibacterium</taxon>
    </lineage>
</organism>
<keyword evidence="1" id="KW-0472">Membrane</keyword>
<dbReference type="AlphaFoldDB" id="A0A1G7WIC7"/>
<proteinExistence type="predicted"/>
<feature type="transmembrane region" description="Helical" evidence="1">
    <location>
        <begin position="71"/>
        <end position="88"/>
    </location>
</feature>